<dbReference type="InterPro" id="IPR006141">
    <property type="entry name" value="Intein_N"/>
</dbReference>
<dbReference type="InterPro" id="IPR036844">
    <property type="entry name" value="Hint_dom_sf"/>
</dbReference>
<sequence length="373" mass="41871">MANINIRFMGQNGNQSAASLPENFNREDFIRVVRELFSDWSRFRFIMNGRELALYDNVRFNEIKHKITNGCLIYACERMTGGCFLPHTLVLMADGTSRSIDAIRVGDELLAFTNTDKIVSSMVRQKFVHTVTEYVELFVGDELTTPVCVTHDHPFYVGKGQFAPLKYINDKKDTLFTCELNGDCKSILTKKPIIGCKNVTVSSACVYNLSTDYPNTFFANGIAVHNKLGDLGAAFVDVSNTSGLKRIQWSHTAPSWRIAKPGICLEGKCNNTNCIAVGQQVIMNIGLVSFDYLGDVNETTARCPCCSRYVEPITCAFNRCMWRWSGIKQPAPGEPPRQISADWKQADNAYHCFDEQISGTVIWRKLILEAKAH</sequence>
<name>A0A816RIL8_9BILA</name>
<dbReference type="NCBIfam" id="TIGR01443">
    <property type="entry name" value="intein_Cterm"/>
    <property type="match status" value="1"/>
</dbReference>
<dbReference type="EMBL" id="CAJOBG010002688">
    <property type="protein sequence ID" value="CAF4022486.1"/>
    <property type="molecule type" value="Genomic_DNA"/>
</dbReference>
<feature type="domain" description="Hint" evidence="1">
    <location>
        <begin position="81"/>
        <end position="179"/>
    </location>
</feature>
<dbReference type="InterPro" id="IPR030934">
    <property type="entry name" value="Intein_C"/>
</dbReference>
<dbReference type="SMART" id="SM00306">
    <property type="entry name" value="HintN"/>
    <property type="match status" value="1"/>
</dbReference>
<evidence type="ECO:0000313" key="3">
    <source>
        <dbReference type="EMBL" id="CAF4022486.1"/>
    </source>
</evidence>
<dbReference type="Proteomes" id="UP000663866">
    <property type="component" value="Unassembled WGS sequence"/>
</dbReference>
<dbReference type="Proteomes" id="UP000663856">
    <property type="component" value="Unassembled WGS sequence"/>
</dbReference>
<dbReference type="GO" id="GO:0016539">
    <property type="term" value="P:intein-mediated protein splicing"/>
    <property type="evidence" value="ECO:0007669"/>
    <property type="project" value="InterPro"/>
</dbReference>
<gene>
    <name evidence="3" type="ORF">OVN521_LOCUS16286</name>
    <name evidence="2" type="ORF">WKI299_LOCUS14407</name>
</gene>
<reference evidence="2" key="1">
    <citation type="submission" date="2021-02" db="EMBL/GenBank/DDBJ databases">
        <authorList>
            <person name="Nowell W R."/>
        </authorList>
    </citation>
    <scope>NUCLEOTIDE SEQUENCE</scope>
</reference>
<evidence type="ECO:0000313" key="5">
    <source>
        <dbReference type="Proteomes" id="UP000663866"/>
    </source>
</evidence>
<protein>
    <recommendedName>
        <fullName evidence="1">Hint domain-containing protein</fullName>
    </recommendedName>
</protein>
<accession>A0A816RIL8</accession>
<dbReference type="CDD" id="cd00081">
    <property type="entry name" value="Hint"/>
    <property type="match status" value="1"/>
</dbReference>
<dbReference type="PROSITE" id="PS50817">
    <property type="entry name" value="INTEIN_N_TER"/>
    <property type="match status" value="1"/>
</dbReference>
<dbReference type="EMBL" id="CAJNRF010005608">
    <property type="protein sequence ID" value="CAF2072367.1"/>
    <property type="molecule type" value="Genomic_DNA"/>
</dbReference>
<organism evidence="2 4">
    <name type="scientific">Rotaria magnacalcarata</name>
    <dbReference type="NCBI Taxonomy" id="392030"/>
    <lineage>
        <taxon>Eukaryota</taxon>
        <taxon>Metazoa</taxon>
        <taxon>Spiralia</taxon>
        <taxon>Gnathifera</taxon>
        <taxon>Rotifera</taxon>
        <taxon>Eurotatoria</taxon>
        <taxon>Bdelloidea</taxon>
        <taxon>Philodinida</taxon>
        <taxon>Philodinidae</taxon>
        <taxon>Rotaria</taxon>
    </lineage>
</organism>
<keyword evidence="5" id="KW-1185">Reference proteome</keyword>
<dbReference type="InterPro" id="IPR003587">
    <property type="entry name" value="Hint_dom_N"/>
</dbReference>
<dbReference type="AlphaFoldDB" id="A0A816RIL8"/>
<evidence type="ECO:0000313" key="2">
    <source>
        <dbReference type="EMBL" id="CAF2072367.1"/>
    </source>
</evidence>
<dbReference type="Gene3D" id="2.170.16.10">
    <property type="entry name" value="Hedgehog/Intein (Hint) domain"/>
    <property type="match status" value="1"/>
</dbReference>
<proteinExistence type="predicted"/>
<comment type="caution">
    <text evidence="2">The sequence shown here is derived from an EMBL/GenBank/DDBJ whole genome shotgun (WGS) entry which is preliminary data.</text>
</comment>
<dbReference type="SUPFAM" id="SSF51294">
    <property type="entry name" value="Hedgehog/intein (Hint) domain"/>
    <property type="match status" value="1"/>
</dbReference>
<evidence type="ECO:0000259" key="1">
    <source>
        <dbReference type="SMART" id="SM00306"/>
    </source>
</evidence>
<evidence type="ECO:0000313" key="4">
    <source>
        <dbReference type="Proteomes" id="UP000663856"/>
    </source>
</evidence>